<protein>
    <recommendedName>
        <fullName evidence="1">ATP-dependent DNA helicase</fullName>
        <ecNumber evidence="1">5.6.2.3</ecNumber>
    </recommendedName>
</protein>
<keyword evidence="4" id="KW-1185">Reference proteome</keyword>
<dbReference type="GO" id="GO:0005524">
    <property type="term" value="F:ATP binding"/>
    <property type="evidence" value="ECO:0007669"/>
    <property type="project" value="UniProtKB-KW"/>
</dbReference>
<dbReference type="EC" id="5.6.2.3" evidence="1"/>
<dbReference type="EMBL" id="SPNV01000380">
    <property type="protein sequence ID" value="KAF5855813.1"/>
    <property type="molecule type" value="Genomic_DNA"/>
</dbReference>
<dbReference type="GO" id="GO:0016787">
    <property type="term" value="F:hydrolase activity"/>
    <property type="evidence" value="ECO:0007669"/>
    <property type="project" value="UniProtKB-KW"/>
</dbReference>
<accession>A0A8H6E241</accession>
<keyword evidence="1" id="KW-0547">Nucleotide-binding</keyword>
<comment type="catalytic activity">
    <reaction evidence="1">
        <text>ATP + H2O = ADP + phosphate + H(+)</text>
        <dbReference type="Rhea" id="RHEA:13065"/>
        <dbReference type="ChEBI" id="CHEBI:15377"/>
        <dbReference type="ChEBI" id="CHEBI:15378"/>
        <dbReference type="ChEBI" id="CHEBI:30616"/>
        <dbReference type="ChEBI" id="CHEBI:43474"/>
        <dbReference type="ChEBI" id="CHEBI:456216"/>
        <dbReference type="EC" id="5.6.2.3"/>
    </reaction>
</comment>
<dbReference type="Proteomes" id="UP000541154">
    <property type="component" value="Unassembled WGS sequence"/>
</dbReference>
<dbReference type="GO" id="GO:0000723">
    <property type="term" value="P:telomere maintenance"/>
    <property type="evidence" value="ECO:0007669"/>
    <property type="project" value="InterPro"/>
</dbReference>
<dbReference type="GO" id="GO:0006310">
    <property type="term" value="P:DNA recombination"/>
    <property type="evidence" value="ECO:0007669"/>
    <property type="project" value="UniProtKB-KW"/>
</dbReference>
<dbReference type="Gene3D" id="3.40.50.300">
    <property type="entry name" value="P-loop containing nucleotide triphosphate hydrolases"/>
    <property type="match status" value="1"/>
</dbReference>
<gene>
    <name evidence="3" type="ORF">ETB97_008417</name>
</gene>
<keyword evidence="1" id="KW-0233">DNA recombination</keyword>
<keyword evidence="1" id="KW-0067">ATP-binding</keyword>
<name>A0A8H6E241_PETAA</name>
<keyword evidence="1" id="KW-0378">Hydrolase</keyword>
<dbReference type="GO" id="GO:0043139">
    <property type="term" value="F:5'-3' DNA helicase activity"/>
    <property type="evidence" value="ECO:0007669"/>
    <property type="project" value="UniProtKB-EC"/>
</dbReference>
<comment type="similarity">
    <text evidence="1">Belongs to the helicase family.</text>
</comment>
<organism evidence="3 4">
    <name type="scientific">Petromyces alliaceus</name>
    <name type="common">Aspergillus alliaceus</name>
    <dbReference type="NCBI Taxonomy" id="209559"/>
    <lineage>
        <taxon>Eukaryota</taxon>
        <taxon>Fungi</taxon>
        <taxon>Dikarya</taxon>
        <taxon>Ascomycota</taxon>
        <taxon>Pezizomycotina</taxon>
        <taxon>Eurotiomycetes</taxon>
        <taxon>Eurotiomycetidae</taxon>
        <taxon>Eurotiales</taxon>
        <taxon>Aspergillaceae</taxon>
        <taxon>Aspergillus</taxon>
        <taxon>Aspergillus subgen. Circumdati</taxon>
    </lineage>
</organism>
<comment type="caution">
    <text evidence="3">The sequence shown here is derived from an EMBL/GenBank/DDBJ whole genome shotgun (WGS) entry which is preliminary data.</text>
</comment>
<dbReference type="Pfam" id="PF05970">
    <property type="entry name" value="PIF1"/>
    <property type="match status" value="1"/>
</dbReference>
<proteinExistence type="inferred from homology"/>
<keyword evidence="1" id="KW-0234">DNA repair</keyword>
<keyword evidence="1" id="KW-0347">Helicase</keyword>
<feature type="domain" description="DNA helicase Pif1-like DEAD-box helicase" evidence="2">
    <location>
        <begin position="77"/>
        <end position="118"/>
    </location>
</feature>
<evidence type="ECO:0000259" key="2">
    <source>
        <dbReference type="Pfam" id="PF05970"/>
    </source>
</evidence>
<evidence type="ECO:0000313" key="4">
    <source>
        <dbReference type="Proteomes" id="UP000541154"/>
    </source>
</evidence>
<keyword evidence="1" id="KW-0227">DNA damage</keyword>
<evidence type="ECO:0000313" key="3">
    <source>
        <dbReference type="EMBL" id="KAF5855813.1"/>
    </source>
</evidence>
<reference evidence="3 4" key="1">
    <citation type="submission" date="2019-04" db="EMBL/GenBank/DDBJ databases">
        <title>Aspergillus burnettii sp. nov., novel species from soil in southeast Queensland.</title>
        <authorList>
            <person name="Gilchrist C.L.M."/>
            <person name="Pitt J.I."/>
            <person name="Lange L."/>
            <person name="Lacey H.J."/>
            <person name="Vuong D."/>
            <person name="Midgley D.J."/>
            <person name="Greenfield P."/>
            <person name="Bradbury M."/>
            <person name="Lacey E."/>
            <person name="Busk P.K."/>
            <person name="Pilgaard B."/>
            <person name="Chooi Y.H."/>
            <person name="Piggott A.M."/>
        </authorList>
    </citation>
    <scope>NUCLEOTIDE SEQUENCE [LARGE SCALE GENOMIC DNA]</scope>
    <source>
        <strain evidence="3 4">FRR 5400</strain>
    </source>
</reference>
<comment type="cofactor">
    <cofactor evidence="1">
        <name>Mg(2+)</name>
        <dbReference type="ChEBI" id="CHEBI:18420"/>
    </cofactor>
</comment>
<evidence type="ECO:0000256" key="1">
    <source>
        <dbReference type="RuleBase" id="RU363044"/>
    </source>
</evidence>
<dbReference type="GO" id="GO:0006281">
    <property type="term" value="P:DNA repair"/>
    <property type="evidence" value="ECO:0007669"/>
    <property type="project" value="UniProtKB-KW"/>
</dbReference>
<sequence>MIFVQITHSITIRTTPLIWLRRILRATSPHKVPLWANAAYRSHSATNMTLEVDPELNFVHQHRAFLRARADTARIKMNADQRSIFERILDQQEPHRRACFFVDGRAGRGKTFLMAALWDHCNILRLTIPIRYAGDPSYATWVD</sequence>
<dbReference type="InterPro" id="IPR027417">
    <property type="entry name" value="P-loop_NTPase"/>
</dbReference>
<dbReference type="InterPro" id="IPR010285">
    <property type="entry name" value="DNA_helicase_pif1-like_DEAD"/>
</dbReference>
<dbReference type="AlphaFoldDB" id="A0A8H6E241"/>